<evidence type="ECO:0000256" key="2">
    <source>
        <dbReference type="SAM" id="Phobius"/>
    </source>
</evidence>
<dbReference type="GO" id="GO:0015297">
    <property type="term" value="F:antiporter activity"/>
    <property type="evidence" value="ECO:0007669"/>
    <property type="project" value="InterPro"/>
</dbReference>
<dbReference type="EMBL" id="MN741017">
    <property type="protein sequence ID" value="QHU22683.1"/>
    <property type="molecule type" value="Genomic_DNA"/>
</dbReference>
<dbReference type="PANTHER" id="PTHR43298">
    <property type="entry name" value="MULTIDRUG RESISTANCE PROTEIN NORM-RELATED"/>
    <property type="match status" value="1"/>
</dbReference>
<dbReference type="GO" id="GO:0042910">
    <property type="term" value="F:xenobiotic transmembrane transporter activity"/>
    <property type="evidence" value="ECO:0007669"/>
    <property type="project" value="InterPro"/>
</dbReference>
<dbReference type="PANTHER" id="PTHR43298:SF2">
    <property type="entry name" value="FMN_FAD EXPORTER YEEO-RELATED"/>
    <property type="match status" value="1"/>
</dbReference>
<feature type="transmembrane region" description="Helical" evidence="2">
    <location>
        <begin position="207"/>
        <end position="224"/>
    </location>
</feature>
<feature type="transmembrane region" description="Helical" evidence="2">
    <location>
        <begin position="322"/>
        <end position="341"/>
    </location>
</feature>
<keyword evidence="2" id="KW-0812">Transmembrane</keyword>
<feature type="transmembrane region" description="Helical" evidence="2">
    <location>
        <begin position="149"/>
        <end position="172"/>
    </location>
</feature>
<dbReference type="AlphaFoldDB" id="A0A6C0KZI0"/>
<keyword evidence="2" id="KW-1133">Transmembrane helix</keyword>
<evidence type="ECO:0000256" key="1">
    <source>
        <dbReference type="ARBA" id="ARBA00022448"/>
    </source>
</evidence>
<evidence type="ECO:0000313" key="3">
    <source>
        <dbReference type="EMBL" id="QHU22683.1"/>
    </source>
</evidence>
<keyword evidence="1" id="KW-0813">Transport</keyword>
<accession>A0A6C0KZI0</accession>
<feature type="transmembrane region" description="Helical" evidence="2">
    <location>
        <begin position="390"/>
        <end position="409"/>
    </location>
</feature>
<dbReference type="GO" id="GO:0005886">
    <property type="term" value="C:plasma membrane"/>
    <property type="evidence" value="ECO:0007669"/>
    <property type="project" value="TreeGrafter"/>
</dbReference>
<proteinExistence type="predicted"/>
<name>A0A6C0KZI0_9ZZZZ</name>
<feature type="transmembrane region" description="Helical" evidence="2">
    <location>
        <begin position="245"/>
        <end position="268"/>
    </location>
</feature>
<feature type="transmembrane region" description="Helical" evidence="2">
    <location>
        <begin position="73"/>
        <end position="92"/>
    </location>
</feature>
<feature type="transmembrane region" description="Helical" evidence="2">
    <location>
        <begin position="361"/>
        <end position="378"/>
    </location>
</feature>
<organism evidence="3">
    <name type="scientific">viral metagenome</name>
    <dbReference type="NCBI Taxonomy" id="1070528"/>
    <lineage>
        <taxon>unclassified sequences</taxon>
        <taxon>metagenomes</taxon>
        <taxon>organismal metagenomes</taxon>
    </lineage>
</organism>
<evidence type="ECO:0008006" key="4">
    <source>
        <dbReference type="Google" id="ProtNLM"/>
    </source>
</evidence>
<protein>
    <recommendedName>
        <fullName evidence="4">Polysaccharide biosynthesis protein C-terminal domain-containing protein</fullName>
    </recommendedName>
</protein>
<dbReference type="Pfam" id="PF01554">
    <property type="entry name" value="MatE"/>
    <property type="match status" value="1"/>
</dbReference>
<feature type="transmembrane region" description="Helical" evidence="2">
    <location>
        <begin position="288"/>
        <end position="310"/>
    </location>
</feature>
<dbReference type="InterPro" id="IPR002528">
    <property type="entry name" value="MATE_fam"/>
</dbReference>
<feature type="transmembrane region" description="Helical" evidence="2">
    <location>
        <begin position="415"/>
        <end position="434"/>
    </location>
</feature>
<feature type="transmembrane region" description="Helical" evidence="2">
    <location>
        <begin position="104"/>
        <end position="129"/>
    </location>
</feature>
<reference evidence="3" key="1">
    <citation type="journal article" date="2020" name="Nature">
        <title>Giant virus diversity and host interactions through global metagenomics.</title>
        <authorList>
            <person name="Schulz F."/>
            <person name="Roux S."/>
            <person name="Paez-Espino D."/>
            <person name="Jungbluth S."/>
            <person name="Walsh D.A."/>
            <person name="Denef V.J."/>
            <person name="McMahon K.D."/>
            <person name="Konstantinidis K.T."/>
            <person name="Eloe-Fadrosh E.A."/>
            <person name="Kyrpides N.C."/>
            <person name="Woyke T."/>
        </authorList>
    </citation>
    <scope>NUCLEOTIDE SEQUENCE</scope>
    <source>
        <strain evidence="3">GVMAG-S-ERX555907-63</strain>
    </source>
</reference>
<sequence>MVSLKIPVSFVKNLMKPKPPNSNIVSNKEIFDLTQGTVVNFIMNPLIGAVDTYWISKLNNDAILAGQGTSDRIFNSIFMIASFTPTVIIPIISKYDSIGDNEKVGSVISSSILLIGLIGLFLSSSIFIFKEPVIKSIIPANAPSYNYAIQYLEIRILSLGFALLNSLAFASFRGQRDVYTPLKINLYSQLANMILNPILMRKMGVKGIALGSVISELISFKMFYSSLLKKNLIKFSKIDFKIIKLLLNRGLSIQLRAICLSLIGLIGFRQAQHLDLSGSIAAAHVLNMQLFEIGHIFTYSVGLICPIIIPRYSKPHFVERKLYRFGTSVSILAMISNFVIGKKVFTLFSKNEKVIYFANKVIPASSLFQLICGLTCVTEGMIQGYGMYNIIGYGTVLSTIIFFVATNFSNNLTQIWYTMCLSTAFRGILNTYLMKRIQKDKEQKDKES</sequence>
<keyword evidence="2" id="KW-0472">Membrane</keyword>
<dbReference type="InterPro" id="IPR050222">
    <property type="entry name" value="MATE_MdtK"/>
</dbReference>